<dbReference type="Proteomes" id="UP001374584">
    <property type="component" value="Unassembled WGS sequence"/>
</dbReference>
<proteinExistence type="predicted"/>
<name>A0AAN9NTL1_PHACN</name>
<feature type="signal peptide" evidence="1">
    <location>
        <begin position="1"/>
        <end position="16"/>
    </location>
</feature>
<evidence type="ECO:0000256" key="1">
    <source>
        <dbReference type="SAM" id="SignalP"/>
    </source>
</evidence>
<evidence type="ECO:0000313" key="3">
    <source>
        <dbReference type="Proteomes" id="UP001374584"/>
    </source>
</evidence>
<gene>
    <name evidence="2" type="ORF">VNO80_04532</name>
</gene>
<keyword evidence="3" id="KW-1185">Reference proteome</keyword>
<evidence type="ECO:0000313" key="2">
    <source>
        <dbReference type="EMBL" id="KAK7379079.1"/>
    </source>
</evidence>
<sequence>MLMLYAILLFHGGVHSFILLKEVMKFKDMFRLLTGGMNWSKLVSYVIYSTPDENSVEKVVDDNYAREKKS</sequence>
<organism evidence="2 3">
    <name type="scientific">Phaseolus coccineus</name>
    <name type="common">Scarlet runner bean</name>
    <name type="synonym">Phaseolus multiflorus</name>
    <dbReference type="NCBI Taxonomy" id="3886"/>
    <lineage>
        <taxon>Eukaryota</taxon>
        <taxon>Viridiplantae</taxon>
        <taxon>Streptophyta</taxon>
        <taxon>Embryophyta</taxon>
        <taxon>Tracheophyta</taxon>
        <taxon>Spermatophyta</taxon>
        <taxon>Magnoliopsida</taxon>
        <taxon>eudicotyledons</taxon>
        <taxon>Gunneridae</taxon>
        <taxon>Pentapetalae</taxon>
        <taxon>rosids</taxon>
        <taxon>fabids</taxon>
        <taxon>Fabales</taxon>
        <taxon>Fabaceae</taxon>
        <taxon>Papilionoideae</taxon>
        <taxon>50 kb inversion clade</taxon>
        <taxon>NPAAA clade</taxon>
        <taxon>indigoferoid/millettioid clade</taxon>
        <taxon>Phaseoleae</taxon>
        <taxon>Phaseolus</taxon>
    </lineage>
</organism>
<reference evidence="2 3" key="1">
    <citation type="submission" date="2024-01" db="EMBL/GenBank/DDBJ databases">
        <title>The genomes of 5 underutilized Papilionoideae crops provide insights into root nodulation and disease resistanc.</title>
        <authorList>
            <person name="Jiang F."/>
        </authorList>
    </citation>
    <scope>NUCLEOTIDE SEQUENCE [LARGE SCALE GENOMIC DNA]</scope>
    <source>
        <strain evidence="2">JINMINGXINNONG_FW02</strain>
        <tissue evidence="2">Leaves</tissue>
    </source>
</reference>
<protein>
    <submittedName>
        <fullName evidence="2">Uncharacterized protein</fullName>
    </submittedName>
</protein>
<accession>A0AAN9NTL1</accession>
<dbReference type="EMBL" id="JAYMYR010000002">
    <property type="protein sequence ID" value="KAK7379079.1"/>
    <property type="molecule type" value="Genomic_DNA"/>
</dbReference>
<dbReference type="AlphaFoldDB" id="A0AAN9NTL1"/>
<feature type="chain" id="PRO_5043003521" evidence="1">
    <location>
        <begin position="17"/>
        <end position="70"/>
    </location>
</feature>
<comment type="caution">
    <text evidence="2">The sequence shown here is derived from an EMBL/GenBank/DDBJ whole genome shotgun (WGS) entry which is preliminary data.</text>
</comment>
<keyword evidence="1" id="KW-0732">Signal</keyword>